<dbReference type="AlphaFoldDB" id="A0A0W1A3I6"/>
<dbReference type="EMBL" id="LNZC01000031">
    <property type="protein sequence ID" value="KTD75915.1"/>
    <property type="molecule type" value="Genomic_DNA"/>
</dbReference>
<name>A0A0W1A3I6_9GAMM</name>
<sequence length="314" mass="35160">MNTPDLDTFKNSIEIEDLQVRAVSLSELLSMELPPRENLLNPWLPRSGLCMVYAKRGVGKTFFALEIAMALAYGTSFLSFTATKSVKVLYIDGEMPANTMQKRLAEIEKRMSANEQMIEPFFITPDLQGDFMPDLSTLDGQESIRTKTDEADLIIVDNISTLGGSAKENEAESWIPLQQWALSLRKQGKSVLFIHHAGKNGNQRGTSKREDVLDTVIALRHPSDYEPSDGACFELHFEKARGMVGDCVNPIRCWLTNEGWKYESLDQNNYQRVIALANEGLSQKDIVIELDLSKSQVSKLLKKARELGAVKKDG</sequence>
<keyword evidence="3" id="KW-1185">Reference proteome</keyword>
<dbReference type="STRING" id="45076.Lwor_2481"/>
<dbReference type="SUPFAM" id="SSF52540">
    <property type="entry name" value="P-loop containing nucleoside triphosphate hydrolases"/>
    <property type="match status" value="1"/>
</dbReference>
<dbReference type="Pfam" id="PF13481">
    <property type="entry name" value="AAA_25"/>
    <property type="match status" value="1"/>
</dbReference>
<evidence type="ECO:0000259" key="1">
    <source>
        <dbReference type="SMART" id="SM00382"/>
    </source>
</evidence>
<evidence type="ECO:0000313" key="3">
    <source>
        <dbReference type="Proteomes" id="UP000054662"/>
    </source>
</evidence>
<reference evidence="2 3" key="1">
    <citation type="submission" date="2015-11" db="EMBL/GenBank/DDBJ databases">
        <title>Genomic analysis of 38 Legionella species identifies large and diverse effector repertoires.</title>
        <authorList>
            <person name="Burstein D."/>
            <person name="Amaro F."/>
            <person name="Zusman T."/>
            <person name="Lifshitz Z."/>
            <person name="Cohen O."/>
            <person name="Gilbert J.A."/>
            <person name="Pupko T."/>
            <person name="Shuman H.A."/>
            <person name="Segal G."/>
        </authorList>
    </citation>
    <scope>NUCLEOTIDE SEQUENCE [LARGE SCALE GENOMIC DNA]</scope>
    <source>
        <strain evidence="2 3">ATCC 49508</strain>
    </source>
</reference>
<comment type="caution">
    <text evidence="2">The sequence shown here is derived from an EMBL/GenBank/DDBJ whole genome shotgun (WGS) entry which is preliminary data.</text>
</comment>
<dbReference type="RefSeq" id="WP_058494231.1">
    <property type="nucleotide sequence ID" value="NZ_CBCRUR010000020.1"/>
</dbReference>
<dbReference type="InterPro" id="IPR003593">
    <property type="entry name" value="AAA+_ATPase"/>
</dbReference>
<dbReference type="InterPro" id="IPR027417">
    <property type="entry name" value="P-loop_NTPase"/>
</dbReference>
<protein>
    <recommendedName>
        <fullName evidence="1">AAA+ ATPase domain-containing protein</fullName>
    </recommendedName>
</protein>
<proteinExistence type="predicted"/>
<gene>
    <name evidence="2" type="ORF">Lwor_2481</name>
</gene>
<feature type="domain" description="AAA+ ATPase" evidence="1">
    <location>
        <begin position="46"/>
        <end position="223"/>
    </location>
</feature>
<accession>A0A0W1A3I6</accession>
<dbReference type="Proteomes" id="UP000054662">
    <property type="component" value="Unassembled WGS sequence"/>
</dbReference>
<organism evidence="2 3">
    <name type="scientific">Legionella worsleiensis</name>
    <dbReference type="NCBI Taxonomy" id="45076"/>
    <lineage>
        <taxon>Bacteria</taxon>
        <taxon>Pseudomonadati</taxon>
        <taxon>Pseudomonadota</taxon>
        <taxon>Gammaproteobacteria</taxon>
        <taxon>Legionellales</taxon>
        <taxon>Legionellaceae</taxon>
        <taxon>Legionella</taxon>
    </lineage>
</organism>
<dbReference type="PATRIC" id="fig|45076.6.peg.2727"/>
<evidence type="ECO:0000313" key="2">
    <source>
        <dbReference type="EMBL" id="KTD75915.1"/>
    </source>
</evidence>
<dbReference type="Gene3D" id="3.40.50.300">
    <property type="entry name" value="P-loop containing nucleotide triphosphate hydrolases"/>
    <property type="match status" value="1"/>
</dbReference>
<dbReference type="Gene3D" id="1.10.10.60">
    <property type="entry name" value="Homeodomain-like"/>
    <property type="match status" value="1"/>
</dbReference>
<dbReference type="SMART" id="SM00382">
    <property type="entry name" value="AAA"/>
    <property type="match status" value="1"/>
</dbReference>
<dbReference type="OrthoDB" id="34187at2"/>